<organism evidence="3 4">
    <name type="scientific">Parasphingorhabdus litoris</name>
    <dbReference type="NCBI Taxonomy" id="394733"/>
    <lineage>
        <taxon>Bacteria</taxon>
        <taxon>Pseudomonadati</taxon>
        <taxon>Pseudomonadota</taxon>
        <taxon>Alphaproteobacteria</taxon>
        <taxon>Sphingomonadales</taxon>
        <taxon>Sphingomonadaceae</taxon>
        <taxon>Parasphingorhabdus</taxon>
    </lineage>
</organism>
<keyword evidence="4" id="KW-1185">Reference proteome</keyword>
<keyword evidence="1" id="KW-0238">DNA-binding</keyword>
<feature type="domain" description="HTH merR-type" evidence="2">
    <location>
        <begin position="20"/>
        <end position="88"/>
    </location>
</feature>
<dbReference type="RefSeq" id="WP_229955412.1">
    <property type="nucleotide sequence ID" value="NZ_BAAAEM010000003.1"/>
</dbReference>
<dbReference type="PANTHER" id="PTHR30204">
    <property type="entry name" value="REDOX-CYCLING DRUG-SENSING TRANSCRIPTIONAL ACTIVATOR SOXR"/>
    <property type="match status" value="1"/>
</dbReference>
<dbReference type="Gene3D" id="1.10.1660.10">
    <property type="match status" value="1"/>
</dbReference>
<comment type="caution">
    <text evidence="3">The sequence shown here is derived from an EMBL/GenBank/DDBJ whole genome shotgun (WGS) entry which is preliminary data.</text>
</comment>
<dbReference type="InterPro" id="IPR000551">
    <property type="entry name" value="MerR-type_HTH_dom"/>
</dbReference>
<gene>
    <name evidence="3" type="ORF">GCM10009096_29730</name>
</gene>
<dbReference type="InterPro" id="IPR047057">
    <property type="entry name" value="MerR_fam"/>
</dbReference>
<protein>
    <recommendedName>
        <fullName evidence="2">HTH merR-type domain-containing protein</fullName>
    </recommendedName>
</protein>
<evidence type="ECO:0000256" key="1">
    <source>
        <dbReference type="ARBA" id="ARBA00023125"/>
    </source>
</evidence>
<proteinExistence type="predicted"/>
<dbReference type="EMBL" id="BAAAEM010000003">
    <property type="protein sequence ID" value="GAA0485105.1"/>
    <property type="molecule type" value="Genomic_DNA"/>
</dbReference>
<dbReference type="SUPFAM" id="SSF46955">
    <property type="entry name" value="Putative DNA-binding domain"/>
    <property type="match status" value="1"/>
</dbReference>
<name>A0ABN1AW56_9SPHN</name>
<evidence type="ECO:0000313" key="4">
    <source>
        <dbReference type="Proteomes" id="UP001500713"/>
    </source>
</evidence>
<accession>A0ABN1AW56</accession>
<dbReference type="InterPro" id="IPR009061">
    <property type="entry name" value="DNA-bd_dom_put_sf"/>
</dbReference>
<dbReference type="SMART" id="SM00422">
    <property type="entry name" value="HTH_MERR"/>
    <property type="match status" value="1"/>
</dbReference>
<reference evidence="3 4" key="1">
    <citation type="journal article" date="2019" name="Int. J. Syst. Evol. Microbiol.">
        <title>The Global Catalogue of Microorganisms (GCM) 10K type strain sequencing project: providing services to taxonomists for standard genome sequencing and annotation.</title>
        <authorList>
            <consortium name="The Broad Institute Genomics Platform"/>
            <consortium name="The Broad Institute Genome Sequencing Center for Infectious Disease"/>
            <person name="Wu L."/>
            <person name="Ma J."/>
        </authorList>
    </citation>
    <scope>NUCLEOTIDE SEQUENCE [LARGE SCALE GENOMIC DNA]</scope>
    <source>
        <strain evidence="3 4">JCM 14162</strain>
    </source>
</reference>
<dbReference type="PROSITE" id="PS00552">
    <property type="entry name" value="HTH_MERR_1"/>
    <property type="match status" value="1"/>
</dbReference>
<dbReference type="CDD" id="cd04765">
    <property type="entry name" value="HTH_MlrA-like_sg2"/>
    <property type="match status" value="1"/>
</dbReference>
<dbReference type="Proteomes" id="UP001500713">
    <property type="component" value="Unassembled WGS sequence"/>
</dbReference>
<dbReference type="PROSITE" id="PS50937">
    <property type="entry name" value="HTH_MERR_2"/>
    <property type="match status" value="1"/>
</dbReference>
<dbReference type="Pfam" id="PF13411">
    <property type="entry name" value="MerR_1"/>
    <property type="match status" value="1"/>
</dbReference>
<dbReference type="PANTHER" id="PTHR30204:SF15">
    <property type="entry name" value="BLL5018 PROTEIN"/>
    <property type="match status" value="1"/>
</dbReference>
<evidence type="ECO:0000313" key="3">
    <source>
        <dbReference type="EMBL" id="GAA0485105.1"/>
    </source>
</evidence>
<sequence>MTKDSTNKDNISKDSGAFRTIGELSKELNIKPHILRYWEDQFGMLQPLKRAGSRRHYRPEDVEMVKTINRLLNEEGYTIKGARKYLTSRKNRQTAPVVPDNQDQPALPMAATVNKDNGQIVKDLKMVRDKLSSALNQA</sequence>
<evidence type="ECO:0000259" key="2">
    <source>
        <dbReference type="PROSITE" id="PS50937"/>
    </source>
</evidence>